<dbReference type="STRING" id="1993.SAMN04489713_104573"/>
<protein>
    <submittedName>
        <fullName evidence="1">Uncharacterized protein</fullName>
    </submittedName>
</protein>
<dbReference type="Proteomes" id="UP000183413">
    <property type="component" value="Unassembled WGS sequence"/>
</dbReference>
<reference evidence="1 2" key="1">
    <citation type="submission" date="2016-10" db="EMBL/GenBank/DDBJ databases">
        <authorList>
            <person name="de Groot N.N."/>
        </authorList>
    </citation>
    <scope>NUCLEOTIDE SEQUENCE [LARGE SCALE GENOMIC DNA]</scope>
    <source>
        <strain evidence="1 2">DSM 43067</strain>
    </source>
</reference>
<organism evidence="1 2">
    <name type="scientific">Actinomadura madurae</name>
    <dbReference type="NCBI Taxonomy" id="1993"/>
    <lineage>
        <taxon>Bacteria</taxon>
        <taxon>Bacillati</taxon>
        <taxon>Actinomycetota</taxon>
        <taxon>Actinomycetes</taxon>
        <taxon>Streptosporangiales</taxon>
        <taxon>Thermomonosporaceae</taxon>
        <taxon>Actinomadura</taxon>
    </lineage>
</organism>
<evidence type="ECO:0000313" key="2">
    <source>
        <dbReference type="Proteomes" id="UP000183413"/>
    </source>
</evidence>
<dbReference type="AlphaFoldDB" id="A0A1I5FF74"/>
<accession>A0A1I5FF74</accession>
<proteinExistence type="predicted"/>
<dbReference type="EMBL" id="FOVH01000004">
    <property type="protein sequence ID" value="SFO22352.1"/>
    <property type="molecule type" value="Genomic_DNA"/>
</dbReference>
<evidence type="ECO:0000313" key="1">
    <source>
        <dbReference type="EMBL" id="SFO22352.1"/>
    </source>
</evidence>
<sequence length="45" mass="5067">MARAALRQHALVRCARRAHWADDFPQNAGLRRVTTRAETAAYATD</sequence>
<gene>
    <name evidence="1" type="ORF">SAMN04489713_104573</name>
</gene>
<keyword evidence="2" id="KW-1185">Reference proteome</keyword>
<dbReference type="InParanoid" id="A0A1I5FF74"/>
<name>A0A1I5FF74_9ACTN</name>